<sequence length="161" mass="18137">MRYQKTINTEVGPVPCDETCAQVGQPNYEAQSRLECAVYIRQLERLFGNPDPAILSFVRRGFPHDFGRYHEVVAVVTAAGAAVFDESMLPMNWDHIARAELTWLRMHAQWRELVVAGTAELADVPQLFRSNEIPDFPDHPVASWWAMGFAPMPSGPSLCLH</sequence>
<evidence type="ECO:0000313" key="1">
    <source>
        <dbReference type="EMBL" id="CAG9180363.1"/>
    </source>
</evidence>
<name>A0ABM8XJY2_9BURK</name>
<reference evidence="1 2" key="1">
    <citation type="submission" date="2021-08" db="EMBL/GenBank/DDBJ databases">
        <authorList>
            <person name="Peeters C."/>
        </authorList>
    </citation>
    <scope>NUCLEOTIDE SEQUENCE [LARGE SCALE GENOMIC DNA]</scope>
    <source>
        <strain evidence="1 2">LMG 23992</strain>
    </source>
</reference>
<evidence type="ECO:0000313" key="2">
    <source>
        <dbReference type="Proteomes" id="UP000727654"/>
    </source>
</evidence>
<protein>
    <submittedName>
        <fullName evidence="1">Uncharacterized protein</fullName>
    </submittedName>
</protein>
<dbReference type="Proteomes" id="UP000727654">
    <property type="component" value="Unassembled WGS sequence"/>
</dbReference>
<gene>
    <name evidence="1" type="ORF">LMG23992_04223</name>
</gene>
<keyword evidence="2" id="KW-1185">Reference proteome</keyword>
<accession>A0ABM8XJY2</accession>
<dbReference type="RefSeq" id="WP_224081707.1">
    <property type="nucleotide sequence ID" value="NZ_CAJZAI010000012.1"/>
</dbReference>
<proteinExistence type="predicted"/>
<comment type="caution">
    <text evidence="1">The sequence shown here is derived from an EMBL/GenBank/DDBJ whole genome shotgun (WGS) entry which is preliminary data.</text>
</comment>
<organism evidence="1 2">
    <name type="scientific">Cupriavidus laharis</name>
    <dbReference type="NCBI Taxonomy" id="151654"/>
    <lineage>
        <taxon>Bacteria</taxon>
        <taxon>Pseudomonadati</taxon>
        <taxon>Pseudomonadota</taxon>
        <taxon>Betaproteobacteria</taxon>
        <taxon>Burkholderiales</taxon>
        <taxon>Burkholderiaceae</taxon>
        <taxon>Cupriavidus</taxon>
    </lineage>
</organism>
<dbReference type="EMBL" id="CAJZAI010000012">
    <property type="protein sequence ID" value="CAG9180363.1"/>
    <property type="molecule type" value="Genomic_DNA"/>
</dbReference>